<dbReference type="PANTHER" id="PTHR43540:SF6">
    <property type="entry name" value="ISOCHORISMATASE-LIKE DOMAIN-CONTAINING PROTEIN"/>
    <property type="match status" value="1"/>
</dbReference>
<name>A0A7V5NY39_9BACT</name>
<dbReference type="InterPro" id="IPR036380">
    <property type="entry name" value="Isochorismatase-like_sf"/>
</dbReference>
<dbReference type="EMBL" id="DROK01000008">
    <property type="protein sequence ID" value="HHI96263.1"/>
    <property type="molecule type" value="Genomic_DNA"/>
</dbReference>
<sequence length="171" mass="19472">MKALLVIDMINDFLDPKGALFCGAEVRQIIPPLQEKLKEFREKKLPVIYLCDQHDPEDQEFAAFVPHAIKGTWGAEVIPELTPQEGEDIVPKTRFSGFFRTPLEEILRKKGVTTVCLTGVCTSICVMDTAADAFFRDFKIEVFKDCVGDFDPEMHEFALKRMARIYQAKIL</sequence>
<evidence type="ECO:0000259" key="2">
    <source>
        <dbReference type="Pfam" id="PF00857"/>
    </source>
</evidence>
<dbReference type="Pfam" id="PF00857">
    <property type="entry name" value="Isochorismatase"/>
    <property type="match status" value="1"/>
</dbReference>
<dbReference type="Gene3D" id="3.40.50.850">
    <property type="entry name" value="Isochorismatase-like"/>
    <property type="match status" value="1"/>
</dbReference>
<protein>
    <submittedName>
        <fullName evidence="3">Cysteine hydrolase</fullName>
    </submittedName>
</protein>
<gene>
    <name evidence="3" type="ORF">ENJ96_00225</name>
</gene>
<evidence type="ECO:0000256" key="1">
    <source>
        <dbReference type="ARBA" id="ARBA00022801"/>
    </source>
</evidence>
<organism evidence="3">
    <name type="scientific">Thermodesulfatator atlanticus</name>
    <dbReference type="NCBI Taxonomy" id="501497"/>
    <lineage>
        <taxon>Bacteria</taxon>
        <taxon>Pseudomonadati</taxon>
        <taxon>Thermodesulfobacteriota</taxon>
        <taxon>Thermodesulfobacteria</taxon>
        <taxon>Thermodesulfobacteriales</taxon>
        <taxon>Thermodesulfatatoraceae</taxon>
        <taxon>Thermodesulfatator</taxon>
    </lineage>
</organism>
<dbReference type="Proteomes" id="UP000886101">
    <property type="component" value="Unassembled WGS sequence"/>
</dbReference>
<accession>A0A7V5NY39</accession>
<reference evidence="3" key="1">
    <citation type="journal article" date="2020" name="mSystems">
        <title>Genome- and Community-Level Interaction Insights into Carbon Utilization and Element Cycling Functions of Hydrothermarchaeota in Hydrothermal Sediment.</title>
        <authorList>
            <person name="Zhou Z."/>
            <person name="Liu Y."/>
            <person name="Xu W."/>
            <person name="Pan J."/>
            <person name="Luo Z.H."/>
            <person name="Li M."/>
        </authorList>
    </citation>
    <scope>NUCLEOTIDE SEQUENCE [LARGE SCALE GENOMIC DNA]</scope>
    <source>
        <strain evidence="3">HyVt-533</strain>
    </source>
</reference>
<dbReference type="InterPro" id="IPR050272">
    <property type="entry name" value="Isochorismatase-like_hydrls"/>
</dbReference>
<dbReference type="GO" id="GO:0016787">
    <property type="term" value="F:hydrolase activity"/>
    <property type="evidence" value="ECO:0007669"/>
    <property type="project" value="UniProtKB-KW"/>
</dbReference>
<feature type="domain" description="Isochorismatase-like" evidence="2">
    <location>
        <begin position="3"/>
        <end position="163"/>
    </location>
</feature>
<dbReference type="InterPro" id="IPR000868">
    <property type="entry name" value="Isochorismatase-like_dom"/>
</dbReference>
<comment type="caution">
    <text evidence="3">The sequence shown here is derived from an EMBL/GenBank/DDBJ whole genome shotgun (WGS) entry which is preliminary data.</text>
</comment>
<keyword evidence="1 3" id="KW-0378">Hydrolase</keyword>
<evidence type="ECO:0000313" key="3">
    <source>
        <dbReference type="EMBL" id="HHI96263.1"/>
    </source>
</evidence>
<dbReference type="PANTHER" id="PTHR43540">
    <property type="entry name" value="PEROXYUREIDOACRYLATE/UREIDOACRYLATE AMIDOHYDROLASE-RELATED"/>
    <property type="match status" value="1"/>
</dbReference>
<dbReference type="SUPFAM" id="SSF52499">
    <property type="entry name" value="Isochorismatase-like hydrolases"/>
    <property type="match status" value="1"/>
</dbReference>
<dbReference type="AlphaFoldDB" id="A0A7V5NY39"/>
<dbReference type="CDD" id="cd00431">
    <property type="entry name" value="cysteine_hydrolases"/>
    <property type="match status" value="1"/>
</dbReference>
<proteinExistence type="predicted"/>